<evidence type="ECO:0000256" key="3">
    <source>
        <dbReference type="SAM" id="SignalP"/>
    </source>
</evidence>
<dbReference type="PATRIC" id="fig|1261062.4.peg.990"/>
<feature type="compositionally biased region" description="Polar residues" evidence="1">
    <location>
        <begin position="112"/>
        <end position="121"/>
    </location>
</feature>
<sequence length="573" mass="60603">MLNKKVIAGIATASIVVSCGFVGSFAFADEVPANNPVTTPAGYHDEVPNNPPKPNPVTTPTVKPEDDIYGSGSEWDQLQNAENEYENYYDQKYNTHNNYNGGHGTINFDPNWFNTDPNGNDTKPEIPDEHKNPQTPPAPQPKVDTTKEDAEFKSAQDSANQKAKNALLLKQIAEGSVKALQAKVDKATGAEKTKLQEQLENAQKIANSLDELNNKANSMVKAYTQAATIRGEVKTLEGQVATAQAKFDALAKQQTGPAGSPEYNKAAEELGKLQKQLKSKKNLLEKANKGVTKAEETLVKQETKTQEVQNPKKEEPKAPEFNVHDALAHVDGDKVADYKLTPADVSELVGEKKNTDPVVPPAPKPVTPTPKPVNPVEPDHTTPSNPSTPSDDTPSSTPSVTTPSASTPAGASQSAPAAGVPAAPASVADLLPALKGMITAGANNVVVAGVVNRVTLSISNQAFLDRLNRDGSAKAYAFIYSSPRLLKGADGANYVTVRLVNGKPQFDAMFPAGYSGKHTVVLVDEQGNQLGWTNITVKSGVSGLPNSGVGVALTALAASVLAGAGAAFRKIRR</sequence>
<feature type="region of interest" description="Disordered" evidence="1">
    <location>
        <begin position="348"/>
        <end position="419"/>
    </location>
</feature>
<reference evidence="4 5" key="1">
    <citation type="submission" date="2013-06" db="EMBL/GenBank/DDBJ databases">
        <authorList>
            <person name="Weinstock G."/>
            <person name="Sodergren E."/>
            <person name="Lobos E.A."/>
            <person name="Fulton L."/>
            <person name="Fulton R."/>
            <person name="Courtney L."/>
            <person name="Fronick C."/>
            <person name="O'Laughlin M."/>
            <person name="Godfrey J."/>
            <person name="Wilson R.M."/>
            <person name="Miner T."/>
            <person name="Farmer C."/>
            <person name="Delehaunty K."/>
            <person name="Cordes M."/>
            <person name="Minx P."/>
            <person name="Tomlinson C."/>
            <person name="Chen J."/>
            <person name="Wollam A."/>
            <person name="Pepin K.H."/>
            <person name="Bhonagiri V."/>
            <person name="Zhang X."/>
            <person name="Warren W."/>
            <person name="Mitreva M."/>
            <person name="Mardis E.R."/>
            <person name="Wilson R.K."/>
        </authorList>
    </citation>
    <scope>NUCLEOTIDE SEQUENCE [LARGE SCALE GENOMIC DNA]</scope>
    <source>
        <strain evidence="4 5">JCP8017A</strain>
    </source>
</reference>
<dbReference type="EMBL" id="ATJN01000070">
    <property type="protein sequence ID" value="EPI51450.1"/>
    <property type="molecule type" value="Genomic_DNA"/>
</dbReference>
<feature type="transmembrane region" description="Helical" evidence="2">
    <location>
        <begin position="548"/>
        <end position="568"/>
    </location>
</feature>
<dbReference type="HOGENOM" id="CLU_480422_0_0_11"/>
<feature type="compositionally biased region" description="Basic and acidic residues" evidence="1">
    <location>
        <begin position="144"/>
        <end position="154"/>
    </location>
</feature>
<protein>
    <recommendedName>
        <fullName evidence="6">LPXTG-motif protein cell wall anchor domain protein</fullName>
    </recommendedName>
</protein>
<dbReference type="AlphaFoldDB" id="T2PJI7"/>
<keyword evidence="2" id="KW-0472">Membrane</keyword>
<evidence type="ECO:0008006" key="6">
    <source>
        <dbReference type="Google" id="ProtNLM"/>
    </source>
</evidence>
<feature type="region of interest" description="Disordered" evidence="1">
    <location>
        <begin position="37"/>
        <end position="73"/>
    </location>
</feature>
<feature type="region of interest" description="Disordered" evidence="1">
    <location>
        <begin position="281"/>
        <end position="324"/>
    </location>
</feature>
<dbReference type="Proteomes" id="UP000015779">
    <property type="component" value="Unassembled WGS sequence"/>
</dbReference>
<keyword evidence="2" id="KW-1133">Transmembrane helix</keyword>
<keyword evidence="2" id="KW-0812">Transmembrane</keyword>
<gene>
    <name evidence="4" type="ORF">HMPREF1577_01085</name>
</gene>
<feature type="signal peptide" evidence="3">
    <location>
        <begin position="1"/>
        <end position="28"/>
    </location>
</feature>
<feature type="chain" id="PRO_5004604307" description="LPXTG-motif protein cell wall anchor domain protein" evidence="3">
    <location>
        <begin position="29"/>
        <end position="573"/>
    </location>
</feature>
<feature type="compositionally biased region" description="Low complexity" evidence="1">
    <location>
        <begin position="381"/>
        <end position="419"/>
    </location>
</feature>
<dbReference type="PROSITE" id="PS51257">
    <property type="entry name" value="PROKAR_LIPOPROTEIN"/>
    <property type="match status" value="1"/>
</dbReference>
<evidence type="ECO:0000256" key="1">
    <source>
        <dbReference type="SAM" id="MobiDB-lite"/>
    </source>
</evidence>
<feature type="compositionally biased region" description="Basic and acidic residues" evidence="1">
    <location>
        <begin position="122"/>
        <end position="132"/>
    </location>
</feature>
<name>T2PJI7_9BIFI</name>
<accession>T2PJI7</accession>
<feature type="compositionally biased region" description="Pro residues" evidence="1">
    <location>
        <begin position="358"/>
        <end position="375"/>
    </location>
</feature>
<proteinExistence type="predicted"/>
<evidence type="ECO:0000256" key="2">
    <source>
        <dbReference type="SAM" id="Phobius"/>
    </source>
</evidence>
<evidence type="ECO:0000313" key="5">
    <source>
        <dbReference type="Proteomes" id="UP000015779"/>
    </source>
</evidence>
<organism evidence="4 5">
    <name type="scientific">Gardnerella pickettii JCP8017A</name>
    <dbReference type="NCBI Taxonomy" id="1261062"/>
    <lineage>
        <taxon>Bacteria</taxon>
        <taxon>Bacillati</taxon>
        <taxon>Actinomycetota</taxon>
        <taxon>Actinomycetes</taxon>
        <taxon>Bifidobacteriales</taxon>
        <taxon>Bifidobacteriaceae</taxon>
        <taxon>Gardnerella</taxon>
        <taxon>Gardnerella pickettii</taxon>
    </lineage>
</organism>
<feature type="compositionally biased region" description="Basic and acidic residues" evidence="1">
    <location>
        <begin position="282"/>
        <end position="324"/>
    </location>
</feature>
<evidence type="ECO:0000313" key="4">
    <source>
        <dbReference type="EMBL" id="EPI51450.1"/>
    </source>
</evidence>
<feature type="region of interest" description="Disordered" evidence="1">
    <location>
        <begin position="108"/>
        <end position="159"/>
    </location>
</feature>
<keyword evidence="3" id="KW-0732">Signal</keyword>
<comment type="caution">
    <text evidence="4">The sequence shown here is derived from an EMBL/GenBank/DDBJ whole genome shotgun (WGS) entry which is preliminary data.</text>
</comment>